<feature type="coiled-coil region" evidence="1">
    <location>
        <begin position="10"/>
        <end position="37"/>
    </location>
</feature>
<sequence length="86" mass="9956">MTKKTPEQRIAELDKKRAEIEAKLKAEKEAIIRAKRREQAKILNQKRKEDTRRKILIGALRLDQLNKPESVTLQANIPRKAPSALM</sequence>
<evidence type="ECO:0000256" key="1">
    <source>
        <dbReference type="SAM" id="Coils"/>
    </source>
</evidence>
<dbReference type="RefSeq" id="WP_273135193.1">
    <property type="nucleotide sequence ID" value="NZ_VMRX01000058.1"/>
</dbReference>
<accession>A0A558B2B6</accession>
<evidence type="ECO:0000313" key="3">
    <source>
        <dbReference type="Proteomes" id="UP000319142"/>
    </source>
</evidence>
<evidence type="ECO:0000313" key="2">
    <source>
        <dbReference type="EMBL" id="TVT30613.1"/>
    </source>
</evidence>
<dbReference type="AlphaFoldDB" id="A0A558B2B6"/>
<name>A0A558B2B6_9GAMM</name>
<proteinExistence type="predicted"/>
<reference evidence="2 3" key="1">
    <citation type="submission" date="2019-07" db="EMBL/GenBank/DDBJ databases">
        <title>The pathways for chlorine oxyanion respiration interact through the shared metabolite chlorate.</title>
        <authorList>
            <person name="Barnum T.P."/>
            <person name="Cheng Y."/>
            <person name="Hill K.A."/>
            <person name="Lucas L.N."/>
            <person name="Carlson H.K."/>
            <person name="Coates J.D."/>
        </authorList>
    </citation>
    <scope>NUCLEOTIDE SEQUENCE [LARGE SCALE GENOMIC DNA]</scope>
    <source>
        <strain evidence="2">UCB</strain>
    </source>
</reference>
<organism evidence="2 3">
    <name type="scientific">Marinobacter vinifirmus</name>
    <dbReference type="NCBI Taxonomy" id="355591"/>
    <lineage>
        <taxon>Bacteria</taxon>
        <taxon>Pseudomonadati</taxon>
        <taxon>Pseudomonadota</taxon>
        <taxon>Gammaproteobacteria</taxon>
        <taxon>Pseudomonadales</taxon>
        <taxon>Marinobacteraceae</taxon>
        <taxon>Marinobacter</taxon>
    </lineage>
</organism>
<dbReference type="Proteomes" id="UP000319142">
    <property type="component" value="Unassembled WGS sequence"/>
</dbReference>
<comment type="caution">
    <text evidence="2">The sequence shown here is derived from an EMBL/GenBank/DDBJ whole genome shotgun (WGS) entry which is preliminary data.</text>
</comment>
<dbReference type="EMBL" id="VMRX01000058">
    <property type="protein sequence ID" value="TVT30613.1"/>
    <property type="molecule type" value="Genomic_DNA"/>
</dbReference>
<protein>
    <submittedName>
        <fullName evidence="2">Mobilization protein</fullName>
    </submittedName>
</protein>
<gene>
    <name evidence="2" type="ORF">FHK81_16600</name>
</gene>
<keyword evidence="1" id="KW-0175">Coiled coil</keyword>